<name>A0A317F4T1_9PROT</name>
<dbReference type="RefSeq" id="WP_109873540.1">
    <property type="nucleotide sequence ID" value="NZ_QGNA01000008.1"/>
</dbReference>
<dbReference type="Proteomes" id="UP000245765">
    <property type="component" value="Unassembled WGS sequence"/>
</dbReference>
<protein>
    <submittedName>
        <fullName evidence="2">Uncharacterized protein</fullName>
    </submittedName>
</protein>
<gene>
    <name evidence="2" type="ORF">DFH01_26450</name>
</gene>
<dbReference type="OrthoDB" id="9980342at2"/>
<evidence type="ECO:0000256" key="1">
    <source>
        <dbReference type="SAM" id="Phobius"/>
    </source>
</evidence>
<accession>A0A317F4T1</accession>
<dbReference type="EMBL" id="QGNA01000008">
    <property type="protein sequence ID" value="PWS34171.1"/>
    <property type="molecule type" value="Genomic_DNA"/>
</dbReference>
<proteinExistence type="predicted"/>
<evidence type="ECO:0000313" key="2">
    <source>
        <dbReference type="EMBL" id="PWS34171.1"/>
    </source>
</evidence>
<keyword evidence="1" id="KW-1133">Transmembrane helix</keyword>
<dbReference type="AlphaFoldDB" id="A0A317F4T1"/>
<organism evidence="2 3">
    <name type="scientific">Falsiroseomonas bella</name>
    <dbReference type="NCBI Taxonomy" id="2184016"/>
    <lineage>
        <taxon>Bacteria</taxon>
        <taxon>Pseudomonadati</taxon>
        <taxon>Pseudomonadota</taxon>
        <taxon>Alphaproteobacteria</taxon>
        <taxon>Acetobacterales</taxon>
        <taxon>Roseomonadaceae</taxon>
        <taxon>Falsiroseomonas</taxon>
    </lineage>
</organism>
<feature type="transmembrane region" description="Helical" evidence="1">
    <location>
        <begin position="63"/>
        <end position="90"/>
    </location>
</feature>
<comment type="caution">
    <text evidence="2">The sequence shown here is derived from an EMBL/GenBank/DDBJ whole genome shotgun (WGS) entry which is preliminary data.</text>
</comment>
<sequence>MDETRLYDVGPAGGAWTEADAGEARAQRQRRLRRLLVACVGVNAGTWTLAGVALMLGGREWGAAFGMLALATLPLLVLPVVVEVFARVAARRRHVRRPERFPS</sequence>
<keyword evidence="1" id="KW-0812">Transmembrane</keyword>
<keyword evidence="1" id="KW-0472">Membrane</keyword>
<feature type="transmembrane region" description="Helical" evidence="1">
    <location>
        <begin position="35"/>
        <end position="57"/>
    </location>
</feature>
<evidence type="ECO:0000313" key="3">
    <source>
        <dbReference type="Proteomes" id="UP000245765"/>
    </source>
</evidence>
<keyword evidence="3" id="KW-1185">Reference proteome</keyword>
<reference evidence="3" key="1">
    <citation type="submission" date="2018-05" db="EMBL/GenBank/DDBJ databases">
        <authorList>
            <person name="Du Z."/>
            <person name="Wang X."/>
        </authorList>
    </citation>
    <scope>NUCLEOTIDE SEQUENCE [LARGE SCALE GENOMIC DNA]</scope>
    <source>
        <strain evidence="3">CQN31</strain>
    </source>
</reference>